<dbReference type="EMBL" id="CAXAMM010033425">
    <property type="protein sequence ID" value="CAK9071334.1"/>
    <property type="molecule type" value="Genomic_DNA"/>
</dbReference>
<dbReference type="Pfam" id="PF00075">
    <property type="entry name" value="RNase_H"/>
    <property type="match status" value="1"/>
</dbReference>
<evidence type="ECO:0000313" key="5">
    <source>
        <dbReference type="Proteomes" id="UP001642464"/>
    </source>
</evidence>
<dbReference type="Gene3D" id="3.30.420.10">
    <property type="entry name" value="Ribonuclease H-like superfamily/Ribonuclease H"/>
    <property type="match status" value="1"/>
</dbReference>
<comment type="caution">
    <text evidence="4">The sequence shown here is derived from an EMBL/GenBank/DDBJ whole genome shotgun (WGS) entry which is preliminary data.</text>
</comment>
<accession>A0ABP0P8R3</accession>
<feature type="domain" description="RNase H type-1" evidence="3">
    <location>
        <begin position="970"/>
        <end position="1129"/>
    </location>
</feature>
<dbReference type="PROSITE" id="PS50879">
    <property type="entry name" value="RNASE_H_1"/>
    <property type="match status" value="1"/>
</dbReference>
<gene>
    <name evidence="4" type="ORF">SCF082_LOCUS35326</name>
</gene>
<feature type="coiled-coil region" evidence="1">
    <location>
        <begin position="1446"/>
        <end position="1479"/>
    </location>
</feature>
<keyword evidence="1" id="KW-0175">Coiled coil</keyword>
<keyword evidence="5" id="KW-1185">Reference proteome</keyword>
<sequence>MPQRPYWQHELGSTPFRGEVPAEVDKTCPTNWYAGIFAHFEAELANQTEMAHQGPLQSVHCGRAHTMNVQTRSVQIPPLRKSWKGEESPDYFGPSKLHAQWFRQLRRLQTYYRLIDRDAMTSAQYHQQRDLWGAIRNAARFGHGFAHWWSLHGQSEDGVISALPLSPPSYELAYMMFDHFRGKVRALENQLKWSRIRHAQHRRVEDPSIIFRDLRAEHASSVEVLIDSVQGEVEEVDPTDSAVTLRQDTHFRSESPIVLAGRPRKVIHATPDKLWLEDVSGISPGNVARQESATGDLPSLFRAFGSEWERWWHRHADTIPGRWQQVQDELVPLLPFADMTLDPITLAQWRKAVQMKKKRSATGPDGISRLDLLQLPDGLTQELIDICHFAERCGRWPTQALVGIITALAKVPGASRVQQFRPITVLSMVYRVWSTIRARQALSHLGRLAGPQVVGNLPGKTAGQVGFSLQRRLEQAQIYDRPLVGMVADLVKAFNVLPRIPTWMLCNAMGLAVGLIRAWAGAVIPLRRHFRVRGSVGPAVIGCNGFPEGDPLSCVAMAAIAIGFDCWMQVHVPECVPTSYVDNWELTAPSPGVLGRALNQFRGFADLLALEVDWQKTYTWATHGHHRTQLKQFDLPIQLWAKDLGGCVFYGRRHTTGLQAARFESMTPLWGRLRISCAPLTQKLRALRTAAWPRALHACASVRITEQQYASLRAGAVRGLQLDKPGTNAMFLLGLHLHPIHDPEFFAFWHTLLDFRRLQNELEVQIDLQWIWGELQGKFPPGPLWVFFHGCLRIHWSWNGELGLLEDRIGFFSIWRISLKELEFRAVYAWQRMIGTIGQQRRGFAGLATAGAHLSQGTHLQLTDLQRGLLRTAHVGTFFTQDGLKYSTPDGSEVCVHCGAPDSIDHRIWRCPTFQSVRENLSDCRPPACDSLPDCTRLHGWIQTPAEYLPFLQRLHNLPDLSHQLDSPAPGVTLDLFTDGSCMFPQIPKLRVAAWAVVQGHSGERGTRVECLAGGPLHGLWQTSGRAEIVAVLAAVRLGVRSGRRTRIWSDCANVVNRLRLLLDDPQGARPNAHDADLWDLLAIELRREHHITVHKVAAHVDERVYGPVEEWARRFNDMADQYAKSFNLQRTDEFWQSWNLLRDQMQQAEAVGQYVLQLHCLIGEEAIRLRKGSPTQQVGTSSEARISLEQCVRVPSGPLLSDDLKGLLGREQVRRLWAWLQEVRNGHVWGSWVSMAQLYVDYQLTFGKVGPHFHSDRRQWSDPNEPGLARLKGYEFPQQLKWFGRALRLLLQSHAAQQNGHQIFRLQRPSSAVLSHWSQCIHIAWSPARRDAVDMWFQQHLPGGSTRRRAHGLACLPAAGSDPAFAVRLVEDPQSERCSGDTRDAVLGEMAPAKSVGLHLPLAATIAVDRVTAQGVFLQDNAAGKQRKSELTESESVARSRQAALERTLRRNAEEQAAQEALQQQEELRLEKERCLQARWDLIQAVNVAHEADALAYLEEMRGHVDMLVVSDEYGSTLLHEACARGMKRLATAVLQATAEAEEQKILFQRDYRGQTSGPPGEGREGREG</sequence>
<organism evidence="4 5">
    <name type="scientific">Durusdinium trenchii</name>
    <dbReference type="NCBI Taxonomy" id="1381693"/>
    <lineage>
        <taxon>Eukaryota</taxon>
        <taxon>Sar</taxon>
        <taxon>Alveolata</taxon>
        <taxon>Dinophyceae</taxon>
        <taxon>Suessiales</taxon>
        <taxon>Symbiodiniaceae</taxon>
        <taxon>Durusdinium</taxon>
    </lineage>
</organism>
<name>A0ABP0P8R3_9DINO</name>
<evidence type="ECO:0000259" key="3">
    <source>
        <dbReference type="PROSITE" id="PS50879"/>
    </source>
</evidence>
<dbReference type="SUPFAM" id="SSF53098">
    <property type="entry name" value="Ribonuclease H-like"/>
    <property type="match status" value="1"/>
</dbReference>
<reference evidence="4 5" key="1">
    <citation type="submission" date="2024-02" db="EMBL/GenBank/DDBJ databases">
        <authorList>
            <person name="Chen Y."/>
            <person name="Shah S."/>
            <person name="Dougan E. K."/>
            <person name="Thang M."/>
            <person name="Chan C."/>
        </authorList>
    </citation>
    <scope>NUCLEOTIDE SEQUENCE [LARGE SCALE GENOMIC DNA]</scope>
</reference>
<dbReference type="InterPro" id="IPR012337">
    <property type="entry name" value="RNaseH-like_sf"/>
</dbReference>
<evidence type="ECO:0000256" key="2">
    <source>
        <dbReference type="SAM" id="MobiDB-lite"/>
    </source>
</evidence>
<dbReference type="InterPro" id="IPR002156">
    <property type="entry name" value="RNaseH_domain"/>
</dbReference>
<evidence type="ECO:0000313" key="4">
    <source>
        <dbReference type="EMBL" id="CAK9071334.1"/>
    </source>
</evidence>
<proteinExistence type="predicted"/>
<dbReference type="InterPro" id="IPR036397">
    <property type="entry name" value="RNaseH_sf"/>
</dbReference>
<feature type="region of interest" description="Disordered" evidence="2">
    <location>
        <begin position="1547"/>
        <end position="1570"/>
    </location>
</feature>
<dbReference type="Proteomes" id="UP001642464">
    <property type="component" value="Unassembled WGS sequence"/>
</dbReference>
<evidence type="ECO:0000256" key="1">
    <source>
        <dbReference type="SAM" id="Coils"/>
    </source>
</evidence>
<protein>
    <submittedName>
        <fullName evidence="4">LINE-1 retrotransposable element ORF2 protein</fullName>
    </submittedName>
</protein>